<keyword evidence="5" id="KW-0539">Nucleus</keyword>
<dbReference type="GO" id="GO:0005634">
    <property type="term" value="C:nucleus"/>
    <property type="evidence" value="ECO:0007669"/>
    <property type="project" value="UniProtKB-SubCell"/>
</dbReference>
<proteinExistence type="predicted"/>
<keyword evidence="9" id="KW-1185">Reference proteome</keyword>
<dbReference type="PANTHER" id="PTHR46024">
    <property type="entry name" value="HISTONE-LYSINE N-METHYLTRANSFERASE EGGLESS"/>
    <property type="match status" value="1"/>
</dbReference>
<evidence type="ECO:0000256" key="2">
    <source>
        <dbReference type="ARBA" id="ARBA00022603"/>
    </source>
</evidence>
<keyword evidence="4" id="KW-0949">S-adenosyl-L-methionine</keyword>
<comment type="subcellular location">
    <subcellularLocation>
        <location evidence="1">Nucleus</location>
    </subcellularLocation>
</comment>
<dbReference type="GO" id="GO:0032259">
    <property type="term" value="P:methylation"/>
    <property type="evidence" value="ECO:0007669"/>
    <property type="project" value="UniProtKB-KW"/>
</dbReference>
<dbReference type="InterPro" id="IPR046341">
    <property type="entry name" value="SET_dom_sf"/>
</dbReference>
<dbReference type="PROSITE" id="PS50280">
    <property type="entry name" value="SET"/>
    <property type="match status" value="1"/>
</dbReference>
<gene>
    <name evidence="8" type="ORF">Ctob_007023</name>
</gene>
<dbReference type="SMART" id="SM00508">
    <property type="entry name" value="PostSET"/>
    <property type="match status" value="1"/>
</dbReference>
<protein>
    <submittedName>
        <fullName evidence="8">Histone-lysine n-h3 lysine-9 specific suvh4</fullName>
    </submittedName>
</protein>
<dbReference type="OrthoDB" id="5792673at2759"/>
<feature type="domain" description="SET" evidence="6">
    <location>
        <begin position="301"/>
        <end position="442"/>
    </location>
</feature>
<dbReference type="GO" id="GO:0070828">
    <property type="term" value="P:heterochromatin organization"/>
    <property type="evidence" value="ECO:0007669"/>
    <property type="project" value="TreeGrafter"/>
</dbReference>
<reference evidence="9" key="1">
    <citation type="journal article" date="2015" name="PLoS Genet.">
        <title>Genome Sequence and Transcriptome Analyses of Chrysochromulina tobin: Metabolic Tools for Enhanced Algal Fitness in the Prominent Order Prymnesiales (Haptophyceae).</title>
        <authorList>
            <person name="Hovde B.T."/>
            <person name="Deodato C.R."/>
            <person name="Hunsperger H.M."/>
            <person name="Ryken S.A."/>
            <person name="Yost W."/>
            <person name="Jha R.K."/>
            <person name="Patterson J."/>
            <person name="Monnat R.J. Jr."/>
            <person name="Barlow S.B."/>
            <person name="Starkenburg S.R."/>
            <person name="Cattolico R.A."/>
        </authorList>
    </citation>
    <scope>NUCLEOTIDE SEQUENCE</scope>
    <source>
        <strain evidence="9">CCMP291</strain>
    </source>
</reference>
<evidence type="ECO:0000256" key="4">
    <source>
        <dbReference type="ARBA" id="ARBA00022691"/>
    </source>
</evidence>
<evidence type="ECO:0000259" key="7">
    <source>
        <dbReference type="PROSITE" id="PS50868"/>
    </source>
</evidence>
<evidence type="ECO:0000256" key="1">
    <source>
        <dbReference type="ARBA" id="ARBA00004123"/>
    </source>
</evidence>
<evidence type="ECO:0000313" key="8">
    <source>
        <dbReference type="EMBL" id="KOO31193.1"/>
    </source>
</evidence>
<dbReference type="GO" id="GO:0010629">
    <property type="term" value="P:negative regulation of gene expression"/>
    <property type="evidence" value="ECO:0007669"/>
    <property type="project" value="TreeGrafter"/>
</dbReference>
<keyword evidence="3" id="KW-0808">Transferase</keyword>
<sequence length="467" mass="50624">MCKKVVEYGLMCESCACWFHANEQCCGDALATAFTTSGRDAWCCLNCYPRQGETQPVDPLKLPATNIDHVDWRRAFRILTDSCAGCGLKVRTDHSALRCGRCELAYHAVDRCTGLSEREIATHLEAAAAADDAAADNGAAATARSTWWCPTCMVHETGAAIDDALVMADCTGGQEAHAIPLLNEVDPEANRALPVEEQVQAGGFEYAKQVTWRHPNAIKQFTTLSHANWGGRCIDAEATSWLPGNEESKGQPIRREGGGEGAAYNRQGQLLFARDCIFECNETSSCGPDCPNRVVGRGVWAPLQVVKTVGRGWGVRCRQRLAAGSFVCTMLLDTDADAAGLEVDDSYLFNLDGEDKGQVSKRRRTGAAASGTSAIAAQTSKNPELAVDASRIGSVARFLNHCCEPNLFVQSVFIEYSCRVHRIALFAARDILPYEELTYDYGYVVGSVEGKTLKCLCGAPSCRGYLF</sequence>
<dbReference type="Pfam" id="PF00856">
    <property type="entry name" value="SET"/>
    <property type="match status" value="1"/>
</dbReference>
<dbReference type="EMBL" id="JWZX01002068">
    <property type="protein sequence ID" value="KOO31193.1"/>
    <property type="molecule type" value="Genomic_DNA"/>
</dbReference>
<feature type="domain" description="Post-SET" evidence="7">
    <location>
        <begin position="451"/>
        <end position="467"/>
    </location>
</feature>
<dbReference type="Proteomes" id="UP000037460">
    <property type="component" value="Unassembled WGS sequence"/>
</dbReference>
<evidence type="ECO:0000313" key="9">
    <source>
        <dbReference type="Proteomes" id="UP000037460"/>
    </source>
</evidence>
<dbReference type="Gene3D" id="2.170.270.10">
    <property type="entry name" value="SET domain"/>
    <property type="match status" value="1"/>
</dbReference>
<dbReference type="SMART" id="SM00317">
    <property type="entry name" value="SET"/>
    <property type="match status" value="1"/>
</dbReference>
<dbReference type="GO" id="GO:0046974">
    <property type="term" value="F:histone H3K9 methyltransferase activity"/>
    <property type="evidence" value="ECO:0007669"/>
    <property type="project" value="TreeGrafter"/>
</dbReference>
<comment type="caution">
    <text evidence="8">The sequence shown here is derived from an EMBL/GenBank/DDBJ whole genome shotgun (WGS) entry which is preliminary data.</text>
</comment>
<dbReference type="InterPro" id="IPR051516">
    <property type="entry name" value="SETDB_methyltransferase"/>
</dbReference>
<dbReference type="AlphaFoldDB" id="A0A0M0JYI4"/>
<dbReference type="InterPro" id="IPR003616">
    <property type="entry name" value="Post-SET_dom"/>
</dbReference>
<dbReference type="PANTHER" id="PTHR46024:SF1">
    <property type="entry name" value="HISTONE-LYSINE N-METHYLTRANSFERASE EGGLESS"/>
    <property type="match status" value="1"/>
</dbReference>
<evidence type="ECO:0000256" key="5">
    <source>
        <dbReference type="ARBA" id="ARBA00023242"/>
    </source>
</evidence>
<name>A0A0M0JYI4_9EUKA</name>
<evidence type="ECO:0000259" key="6">
    <source>
        <dbReference type="PROSITE" id="PS50280"/>
    </source>
</evidence>
<dbReference type="PROSITE" id="PS50868">
    <property type="entry name" value="POST_SET"/>
    <property type="match status" value="1"/>
</dbReference>
<accession>A0A0M0JYI4</accession>
<organism evidence="8 9">
    <name type="scientific">Chrysochromulina tobinii</name>
    <dbReference type="NCBI Taxonomy" id="1460289"/>
    <lineage>
        <taxon>Eukaryota</taxon>
        <taxon>Haptista</taxon>
        <taxon>Haptophyta</taxon>
        <taxon>Prymnesiophyceae</taxon>
        <taxon>Prymnesiales</taxon>
        <taxon>Chrysochromulinaceae</taxon>
        <taxon>Chrysochromulina</taxon>
    </lineage>
</organism>
<evidence type="ECO:0000256" key="3">
    <source>
        <dbReference type="ARBA" id="ARBA00022679"/>
    </source>
</evidence>
<dbReference type="SUPFAM" id="SSF82199">
    <property type="entry name" value="SET domain"/>
    <property type="match status" value="1"/>
</dbReference>
<keyword evidence="2" id="KW-0489">Methyltransferase</keyword>
<dbReference type="InterPro" id="IPR001214">
    <property type="entry name" value="SET_dom"/>
</dbReference>